<feature type="transmembrane region" description="Helical" evidence="8">
    <location>
        <begin position="363"/>
        <end position="381"/>
    </location>
</feature>
<dbReference type="Proteomes" id="UP000463983">
    <property type="component" value="Chromosome"/>
</dbReference>
<keyword evidence="2" id="KW-1003">Cell membrane</keyword>
<reference evidence="11" key="1">
    <citation type="journal article" date="2020" name="Microorganisms">
        <title>Complete Genome of a Member of a New Bacterial Lineage in the Microgenomates Group Reveals an Unusual Nucleotide Composition Disparity Between Two Strands of DNA and Limited Metabolic Potential.</title>
        <authorList>
            <person name="Kadnikov V.V."/>
            <person name="Mardanov A.V."/>
            <person name="Beletsky A.V."/>
            <person name="Karnachuk O.V."/>
            <person name="Ravin N.V."/>
        </authorList>
    </citation>
    <scope>NUCLEOTIDE SEQUENCE [LARGE SCALE GENOMIC DNA]</scope>
</reference>
<evidence type="ECO:0000313" key="10">
    <source>
        <dbReference type="EMBL" id="QHO63451.1"/>
    </source>
</evidence>
<dbReference type="PANTHER" id="PTHR33908:SF11">
    <property type="entry name" value="MEMBRANE PROTEIN"/>
    <property type="match status" value="1"/>
</dbReference>
<feature type="transmembrane region" description="Helical" evidence="8">
    <location>
        <begin position="169"/>
        <end position="202"/>
    </location>
</feature>
<feature type="transmembrane region" description="Helical" evidence="8">
    <location>
        <begin position="286"/>
        <end position="305"/>
    </location>
</feature>
<evidence type="ECO:0000256" key="4">
    <source>
        <dbReference type="ARBA" id="ARBA00022679"/>
    </source>
</evidence>
<evidence type="ECO:0000259" key="9">
    <source>
        <dbReference type="Pfam" id="PF13231"/>
    </source>
</evidence>
<evidence type="ECO:0000256" key="7">
    <source>
        <dbReference type="ARBA" id="ARBA00023136"/>
    </source>
</evidence>
<evidence type="ECO:0000313" key="11">
    <source>
        <dbReference type="Proteomes" id="UP000463983"/>
    </source>
</evidence>
<sequence>MKPPRFLRSIPRQELFFISLILLLALSLRLYRIDDYLTFLGDEGRDVRVVRNILQGDPAFIGPQTSIGNMYLGPLYYYMMAPFLLLWNFNPVGPAIMVALLGTLTVAFTWWVGRTWFSPLAGLIAAFLFSISPVAIIYSKSSWNPNPMPFFALLAFWSLYQAWQNRRFLYLLVLGISVAFALQMHYLGLLLFPPLGLLWLVALKRYWNTKDRYSFVKLSLLGFLSFLLLMSPLLLFDIKHDFPNYQAFTAFFTNRQTTINLNPLNSDRFLLVLNKLTDDLVMATSHSYLTLASVTLITLSLFYLIRTSKDKKNFLTLLLWVVTGYLGLVVYKQHVYAHYFGFLFPAYYLLLGVLLSRLISSSLPARFLAVALLLSLSYIYLQHSPLHSPPNNQLSRTQAAVDQIISASGGQEFNFALIAKRNYDESYRYFFELKQAPLVRGEDRLTDQLFVICEDGDACQPEGNPQYQVAIFGPAHVVESWQLDHLKLYKLIPSQ</sequence>
<evidence type="ECO:0000256" key="2">
    <source>
        <dbReference type="ARBA" id="ARBA00022475"/>
    </source>
</evidence>
<feature type="transmembrane region" description="Helical" evidence="8">
    <location>
        <begin position="119"/>
        <end position="139"/>
    </location>
</feature>
<dbReference type="RefSeq" id="WP_161931831.1">
    <property type="nucleotide sequence ID" value="NZ_CP047901.1"/>
</dbReference>
<evidence type="ECO:0000256" key="1">
    <source>
        <dbReference type="ARBA" id="ARBA00004651"/>
    </source>
</evidence>
<keyword evidence="5 8" id="KW-0812">Transmembrane</keyword>
<dbReference type="GO" id="GO:0016763">
    <property type="term" value="F:pentosyltransferase activity"/>
    <property type="evidence" value="ECO:0007669"/>
    <property type="project" value="TreeGrafter"/>
</dbReference>
<keyword evidence="6 8" id="KW-1133">Transmembrane helix</keyword>
<keyword evidence="4 10" id="KW-0808">Transferase</keyword>
<dbReference type="KEGG" id="caqa:MICH65_0470"/>
<keyword evidence="3" id="KW-0328">Glycosyltransferase</keyword>
<organism evidence="10 11">
    <name type="scientific">Candidatus Chazhemtobacterium aquaticus</name>
    <dbReference type="NCBI Taxonomy" id="2715735"/>
    <lineage>
        <taxon>Bacteria</taxon>
        <taxon>Candidatus Chazhemtobacteraceae</taxon>
        <taxon>Candidatus Chazhemtobacterium</taxon>
    </lineage>
</organism>
<feature type="transmembrane region" description="Helical" evidence="8">
    <location>
        <begin position="337"/>
        <end position="356"/>
    </location>
</feature>
<keyword evidence="7 8" id="KW-0472">Membrane</keyword>
<accession>A0A857NDB4</accession>
<feature type="domain" description="Glycosyltransferase RgtA/B/C/D-like" evidence="9">
    <location>
        <begin position="74"/>
        <end position="232"/>
    </location>
</feature>
<dbReference type="InterPro" id="IPR050297">
    <property type="entry name" value="LipidA_mod_glycosyltrf_83"/>
</dbReference>
<dbReference type="GO" id="GO:0009103">
    <property type="term" value="P:lipopolysaccharide biosynthetic process"/>
    <property type="evidence" value="ECO:0007669"/>
    <property type="project" value="UniProtKB-ARBA"/>
</dbReference>
<feature type="transmembrane region" description="Helical" evidence="8">
    <location>
        <begin position="146"/>
        <end position="163"/>
    </location>
</feature>
<dbReference type="PANTHER" id="PTHR33908">
    <property type="entry name" value="MANNOSYLTRANSFERASE YKCB-RELATED"/>
    <property type="match status" value="1"/>
</dbReference>
<evidence type="ECO:0000256" key="8">
    <source>
        <dbReference type="SAM" id="Phobius"/>
    </source>
</evidence>
<keyword evidence="11" id="KW-1185">Reference proteome</keyword>
<feature type="transmembrane region" description="Helical" evidence="8">
    <location>
        <begin position="214"/>
        <end position="236"/>
    </location>
</feature>
<proteinExistence type="predicted"/>
<evidence type="ECO:0000256" key="3">
    <source>
        <dbReference type="ARBA" id="ARBA00022676"/>
    </source>
</evidence>
<dbReference type="Pfam" id="PF13231">
    <property type="entry name" value="PMT_2"/>
    <property type="match status" value="1"/>
</dbReference>
<name>A0A857NDB4_9BACT</name>
<comment type="subcellular location">
    <subcellularLocation>
        <location evidence="1">Cell membrane</location>
        <topology evidence="1">Multi-pass membrane protein</topology>
    </subcellularLocation>
</comment>
<feature type="transmembrane region" description="Helical" evidence="8">
    <location>
        <begin position="314"/>
        <end position="331"/>
    </location>
</feature>
<gene>
    <name evidence="10" type="ORF">MICH65_0470</name>
</gene>
<dbReference type="GO" id="GO:0005886">
    <property type="term" value="C:plasma membrane"/>
    <property type="evidence" value="ECO:0007669"/>
    <property type="project" value="UniProtKB-SubCell"/>
</dbReference>
<evidence type="ECO:0000256" key="6">
    <source>
        <dbReference type="ARBA" id="ARBA00022989"/>
    </source>
</evidence>
<evidence type="ECO:0000256" key="5">
    <source>
        <dbReference type="ARBA" id="ARBA00022692"/>
    </source>
</evidence>
<protein>
    <submittedName>
        <fullName evidence="10">Glycosyl transferase family 39</fullName>
    </submittedName>
</protein>
<dbReference type="AlphaFoldDB" id="A0A857NDB4"/>
<dbReference type="InterPro" id="IPR038731">
    <property type="entry name" value="RgtA/B/C-like"/>
</dbReference>
<dbReference type="EMBL" id="CP047901">
    <property type="protein sequence ID" value="QHO63451.1"/>
    <property type="molecule type" value="Genomic_DNA"/>
</dbReference>